<dbReference type="Proteomes" id="UP000829447">
    <property type="component" value="Linkage Group LG14"/>
</dbReference>
<organism evidence="1 2">
    <name type="scientific">Pangasianodon gigas</name>
    <name type="common">Mekong giant catfish</name>
    <name type="synonym">Pangasius gigas</name>
    <dbReference type="NCBI Taxonomy" id="30993"/>
    <lineage>
        <taxon>Eukaryota</taxon>
        <taxon>Metazoa</taxon>
        <taxon>Chordata</taxon>
        <taxon>Craniata</taxon>
        <taxon>Vertebrata</taxon>
        <taxon>Euteleostomi</taxon>
        <taxon>Actinopterygii</taxon>
        <taxon>Neopterygii</taxon>
        <taxon>Teleostei</taxon>
        <taxon>Ostariophysi</taxon>
        <taxon>Siluriformes</taxon>
        <taxon>Pangasiidae</taxon>
        <taxon>Pangasianodon</taxon>
    </lineage>
</organism>
<reference evidence="1 2" key="1">
    <citation type="journal article" date="2022" name="bioRxiv">
        <title>An ancient truncated duplication of the anti-Mullerian hormone receptor type 2 gene is a potential conserved master sex determinant in the Pangasiidae catfish family.</title>
        <authorList>
            <person name="Wen M."/>
            <person name="Pan Q."/>
            <person name="Jouanno E."/>
            <person name="Montfort J."/>
            <person name="Zahm M."/>
            <person name="Cabau C."/>
            <person name="Klopp C."/>
            <person name="Iampietro C."/>
            <person name="Roques C."/>
            <person name="Bouchez O."/>
            <person name="Castinel A."/>
            <person name="Donnadieu C."/>
            <person name="Parrinello H."/>
            <person name="Poncet C."/>
            <person name="Belmonte E."/>
            <person name="Gautier V."/>
            <person name="Avarre J.-C."/>
            <person name="Dugue R."/>
            <person name="Gustiano R."/>
            <person name="Ha T.T.T."/>
            <person name="Campet M."/>
            <person name="Sriphairoj K."/>
            <person name="Ribolli J."/>
            <person name="de Almeida F.L."/>
            <person name="Desvignes T."/>
            <person name="Postlethwait J.H."/>
            <person name="Bucao C.F."/>
            <person name="Robinson-Rechavi M."/>
            <person name="Bobe J."/>
            <person name="Herpin A."/>
            <person name="Guiguen Y."/>
        </authorList>
    </citation>
    <scope>NUCLEOTIDE SEQUENCE [LARGE SCALE GENOMIC DNA]</scope>
    <source>
        <strain evidence="1">YG-Dec2019</strain>
    </source>
</reference>
<evidence type="ECO:0000313" key="2">
    <source>
        <dbReference type="Proteomes" id="UP000829447"/>
    </source>
</evidence>
<sequence length="165" mass="18483">MKWRSLFFLFTCLLMQKLVSGEGEPFTYRRTSTGYNLTCSGGEWKSENLNSTLSLEYKDEKSKVYECQPKTGQPIQLLVKFRTCENCIDLDVTALGFVIVGNLLATILIAWAVYSITGQPKGRNFSGNKASDKVNLISNGERDTYQQLTPGQNSEYSGLVGVRKK</sequence>
<accession>A0ACC5X4Y8</accession>
<protein>
    <submittedName>
        <fullName evidence="1">Uncharacterized protein</fullName>
    </submittedName>
</protein>
<keyword evidence="2" id="KW-1185">Reference proteome</keyword>
<gene>
    <name evidence="1" type="ORF">PGIGA_G00052470</name>
</gene>
<name>A0ACC5X4Y8_PANGG</name>
<comment type="caution">
    <text evidence="1">The sequence shown here is derived from an EMBL/GenBank/DDBJ whole genome shotgun (WGS) entry which is preliminary data.</text>
</comment>
<proteinExistence type="predicted"/>
<dbReference type="EMBL" id="CM040467">
    <property type="protein sequence ID" value="MCI4385605.1"/>
    <property type="molecule type" value="Genomic_DNA"/>
</dbReference>
<evidence type="ECO:0000313" key="1">
    <source>
        <dbReference type="EMBL" id="MCI4385605.1"/>
    </source>
</evidence>